<evidence type="ECO:0000256" key="13">
    <source>
        <dbReference type="ARBA" id="ARBA00032850"/>
    </source>
</evidence>
<evidence type="ECO:0000256" key="12">
    <source>
        <dbReference type="ARBA" id="ARBA00023016"/>
    </source>
</evidence>
<dbReference type="Pfam" id="PF17820">
    <property type="entry name" value="PDZ_6"/>
    <property type="match status" value="1"/>
</dbReference>
<dbReference type="InterPro" id="IPR011782">
    <property type="entry name" value="Pept_S1C_Do"/>
</dbReference>
<proteinExistence type="inferred from homology"/>
<evidence type="ECO:0000256" key="1">
    <source>
        <dbReference type="ARBA" id="ARBA00001772"/>
    </source>
</evidence>
<evidence type="ECO:0000256" key="8">
    <source>
        <dbReference type="ARBA" id="ARBA00022737"/>
    </source>
</evidence>
<dbReference type="InterPro" id="IPR001478">
    <property type="entry name" value="PDZ"/>
</dbReference>
<protein>
    <recommendedName>
        <fullName evidence="5">Probable periplasmic serine endoprotease DegP-like</fullName>
        <ecNumber evidence="4">3.4.21.107</ecNumber>
    </recommendedName>
    <alternativeName>
        <fullName evidence="13">Protease Do</fullName>
    </alternativeName>
</protein>
<evidence type="ECO:0000256" key="11">
    <source>
        <dbReference type="ARBA" id="ARBA00022825"/>
    </source>
</evidence>
<dbReference type="SUPFAM" id="SSF50156">
    <property type="entry name" value="PDZ domain-like"/>
    <property type="match status" value="2"/>
</dbReference>
<dbReference type="InterPro" id="IPR036034">
    <property type="entry name" value="PDZ_sf"/>
</dbReference>
<dbReference type="InterPro" id="IPR001940">
    <property type="entry name" value="Peptidase_S1C"/>
</dbReference>
<evidence type="ECO:0000256" key="5">
    <source>
        <dbReference type="ARBA" id="ARBA00013958"/>
    </source>
</evidence>
<dbReference type="Gene3D" id="2.40.10.120">
    <property type="match status" value="1"/>
</dbReference>
<evidence type="ECO:0000256" key="4">
    <source>
        <dbReference type="ARBA" id="ARBA00013035"/>
    </source>
</evidence>
<dbReference type="InterPro" id="IPR009003">
    <property type="entry name" value="Peptidase_S1_PA"/>
</dbReference>
<dbReference type="EMBL" id="JBHSOG010000016">
    <property type="protein sequence ID" value="MFC5768858.1"/>
    <property type="molecule type" value="Genomic_DNA"/>
</dbReference>
<dbReference type="RefSeq" id="WP_096451244.1">
    <property type="nucleotide sequence ID" value="NZ_JBHSOG010000016.1"/>
</dbReference>
<evidence type="ECO:0000259" key="16">
    <source>
        <dbReference type="PROSITE" id="PS50106"/>
    </source>
</evidence>
<feature type="domain" description="PDZ" evidence="16">
    <location>
        <begin position="410"/>
        <end position="487"/>
    </location>
</feature>
<dbReference type="PRINTS" id="PR00834">
    <property type="entry name" value="PROTEASES2C"/>
</dbReference>
<dbReference type="CDD" id="cd10839">
    <property type="entry name" value="cpPDZ1_DegP-like"/>
    <property type="match status" value="1"/>
</dbReference>
<keyword evidence="11" id="KW-0720">Serine protease</keyword>
<reference evidence="18" key="1">
    <citation type="journal article" date="2019" name="Int. J. Syst. Evol. Microbiol.">
        <title>The Global Catalogue of Microorganisms (GCM) 10K type strain sequencing project: providing services to taxonomists for standard genome sequencing and annotation.</title>
        <authorList>
            <consortium name="The Broad Institute Genomics Platform"/>
            <consortium name="The Broad Institute Genome Sequencing Center for Infectious Disease"/>
            <person name="Wu L."/>
            <person name="Ma J."/>
        </authorList>
    </citation>
    <scope>NUCLEOTIDE SEQUENCE [LARGE SCALE GENOMIC DNA]</scope>
    <source>
        <strain evidence="18">SHR3</strain>
    </source>
</reference>
<evidence type="ECO:0000256" key="7">
    <source>
        <dbReference type="ARBA" id="ARBA00022729"/>
    </source>
</evidence>
<evidence type="ECO:0000256" key="6">
    <source>
        <dbReference type="ARBA" id="ARBA00022670"/>
    </source>
</evidence>
<keyword evidence="9" id="KW-0574">Periplasm</keyword>
<evidence type="ECO:0000256" key="10">
    <source>
        <dbReference type="ARBA" id="ARBA00022801"/>
    </source>
</evidence>
<dbReference type="InterPro" id="IPR041489">
    <property type="entry name" value="PDZ_6"/>
</dbReference>
<keyword evidence="12" id="KW-0346">Stress response</keyword>
<keyword evidence="18" id="KW-1185">Reference proteome</keyword>
<keyword evidence="6" id="KW-0645">Protease</keyword>
<evidence type="ECO:0000256" key="14">
    <source>
        <dbReference type="SAM" id="MobiDB-lite"/>
    </source>
</evidence>
<evidence type="ECO:0000313" key="17">
    <source>
        <dbReference type="EMBL" id="MFC5768858.1"/>
    </source>
</evidence>
<dbReference type="Pfam" id="PF13180">
    <property type="entry name" value="PDZ_2"/>
    <property type="match status" value="1"/>
</dbReference>
<evidence type="ECO:0000256" key="3">
    <source>
        <dbReference type="ARBA" id="ARBA00010541"/>
    </source>
</evidence>
<dbReference type="PANTHER" id="PTHR22939">
    <property type="entry name" value="SERINE PROTEASE FAMILY S1C HTRA-RELATED"/>
    <property type="match status" value="1"/>
</dbReference>
<comment type="catalytic activity">
    <reaction evidence="1">
        <text>Acts on substrates that are at least partially unfolded. The cleavage site P1 residue is normally between a pair of hydrophobic residues, such as Val-|-Val.</text>
        <dbReference type="EC" id="3.4.21.107"/>
    </reaction>
</comment>
<evidence type="ECO:0000313" key="18">
    <source>
        <dbReference type="Proteomes" id="UP001595974"/>
    </source>
</evidence>
<feature type="region of interest" description="Disordered" evidence="14">
    <location>
        <begin position="393"/>
        <end position="414"/>
    </location>
</feature>
<keyword evidence="8" id="KW-0677">Repeat</keyword>
<dbReference type="PANTHER" id="PTHR22939:SF130">
    <property type="entry name" value="PERIPLASMIC SERINE ENDOPROTEASE DEGP-LIKE-RELATED"/>
    <property type="match status" value="1"/>
</dbReference>
<comment type="subcellular location">
    <subcellularLocation>
        <location evidence="2">Periplasm</location>
    </subcellularLocation>
</comment>
<name>A0ABW1AP35_9RHOO</name>
<keyword evidence="7 15" id="KW-0732">Signal</keyword>
<feature type="chain" id="PRO_5046517867" description="Probable periplasmic serine endoprotease DegP-like" evidence="15">
    <location>
        <begin position="30"/>
        <end position="497"/>
    </location>
</feature>
<gene>
    <name evidence="17" type="ORF">ACFPTN_05695</name>
</gene>
<dbReference type="Pfam" id="PF13365">
    <property type="entry name" value="Trypsin_2"/>
    <property type="match status" value="1"/>
</dbReference>
<dbReference type="Gene3D" id="2.30.42.10">
    <property type="match status" value="2"/>
</dbReference>
<evidence type="ECO:0000256" key="9">
    <source>
        <dbReference type="ARBA" id="ARBA00022764"/>
    </source>
</evidence>
<organism evidence="17 18">
    <name type="scientific">Thauera sinica</name>
    <dbReference type="NCBI Taxonomy" id="2665146"/>
    <lineage>
        <taxon>Bacteria</taxon>
        <taxon>Pseudomonadati</taxon>
        <taxon>Pseudomonadota</taxon>
        <taxon>Betaproteobacteria</taxon>
        <taxon>Rhodocyclales</taxon>
        <taxon>Zoogloeaceae</taxon>
        <taxon>Thauera</taxon>
    </lineage>
</organism>
<dbReference type="SUPFAM" id="SSF50494">
    <property type="entry name" value="Trypsin-like serine proteases"/>
    <property type="match status" value="1"/>
</dbReference>
<keyword evidence="10" id="KW-0378">Hydrolase</keyword>
<sequence>MRKAVATRALTAALAACLPLGAIPSTVHAADAQPAPALVSPNRYGLPDFGDLVEQVGPAVVNISVVQRVAQPQMNGDNPFANDPFYDFLRRFGVPVPGMPGAPGGGGPRVNRGIGSGFIVSADGYVLTNAHVVAGEPGGNSGGTVASDVTVTLIDKREFKAKVVGIDRRTDVALLKIDAHSLPTVKIGNADRSRVGEWVVAMGSPFGFDNTVTAGIISAKARRLPDENYVPFIQTDVAINPGNSGGPLFNLAGEVIGINSQIYSRSGGFMGISFAIPIDVAMNIKDQLVAHGRVQRGRLGIAIQGLDKDLAQSFGLPDERGALVASVDPGGPAEKAGLKPGDVVLNLDGTRINDSADLPRIIGEKRPGTRVRLDVWRDGRSRELVATLEELKAESAPAASATPDGGESMGAKLGLSARPLNPQEASQLGVRGGLVVEGSSGAAARAGVQRGDVILALNNQAVTSAAQFRELLERAGNRFALLIQRGGARIFVPVRIE</sequence>
<evidence type="ECO:0000256" key="2">
    <source>
        <dbReference type="ARBA" id="ARBA00004418"/>
    </source>
</evidence>
<dbReference type="EC" id="3.4.21.107" evidence="4"/>
<dbReference type="NCBIfam" id="TIGR02037">
    <property type="entry name" value="degP_htrA_DO"/>
    <property type="match status" value="1"/>
</dbReference>
<accession>A0ABW1AP35</accession>
<dbReference type="PROSITE" id="PS50106">
    <property type="entry name" value="PDZ"/>
    <property type="match status" value="2"/>
</dbReference>
<comment type="similarity">
    <text evidence="3">Belongs to the peptidase S1C family.</text>
</comment>
<feature type="domain" description="PDZ" evidence="16">
    <location>
        <begin position="288"/>
        <end position="379"/>
    </location>
</feature>
<dbReference type="SMART" id="SM00228">
    <property type="entry name" value="PDZ"/>
    <property type="match status" value="2"/>
</dbReference>
<comment type="caution">
    <text evidence="17">The sequence shown here is derived from an EMBL/GenBank/DDBJ whole genome shotgun (WGS) entry which is preliminary data.</text>
</comment>
<feature type="signal peptide" evidence="15">
    <location>
        <begin position="1"/>
        <end position="29"/>
    </location>
</feature>
<dbReference type="Proteomes" id="UP001595974">
    <property type="component" value="Unassembled WGS sequence"/>
</dbReference>
<evidence type="ECO:0000256" key="15">
    <source>
        <dbReference type="SAM" id="SignalP"/>
    </source>
</evidence>